<dbReference type="PANTHER" id="PTHR38589:SF1">
    <property type="entry name" value="BLR0621 PROTEIN"/>
    <property type="match status" value="1"/>
</dbReference>
<dbReference type="InterPro" id="IPR005490">
    <property type="entry name" value="LD_TPept_cat_dom"/>
</dbReference>
<dbReference type="RefSeq" id="WP_283740702.1">
    <property type="nucleotide sequence ID" value="NZ_JASJEV010000006.1"/>
</dbReference>
<sequence length="176" mass="19743">MKRTTLRSIRVLPRPGDRRRGVILAGPLALPCALGRSGTGRTRREGDGRTPIGRFALGALYFRADRLRRPRTRLPLLPLRPNDGWCDDPADTRYNRPVKLPYRAGHERLWRDDHLYDLVLDISFNRGPILRGRGSAIFLHLARQDFAPTAGCIAIAPRAARRLLALLGPETTLIIG</sequence>
<dbReference type="EMBL" id="JASJEV010000006">
    <property type="protein sequence ID" value="MDJ1158702.1"/>
    <property type="molecule type" value="Genomic_DNA"/>
</dbReference>
<evidence type="ECO:0000256" key="1">
    <source>
        <dbReference type="PROSITE-ProRule" id="PRU01373"/>
    </source>
</evidence>
<evidence type="ECO:0000259" key="2">
    <source>
        <dbReference type="PROSITE" id="PS52029"/>
    </source>
</evidence>
<protein>
    <submittedName>
        <fullName evidence="3">L,D-transpeptidase family protein</fullName>
    </submittedName>
</protein>
<proteinExistence type="predicted"/>
<reference evidence="3 4" key="1">
    <citation type="submission" date="2023-05" db="EMBL/GenBank/DDBJ databases">
        <title>Chelatococcus sp. nov., a moderately thermophilic bacterium isolated from hot spring microbial mat.</title>
        <authorList>
            <person name="Hu C.-J."/>
            <person name="Li W.-J."/>
        </authorList>
    </citation>
    <scope>NUCLEOTIDE SEQUENCE [LARGE SCALE GENOMIC DNA]</scope>
    <source>
        <strain evidence="3 4">SYSU G07232</strain>
    </source>
</reference>
<evidence type="ECO:0000313" key="3">
    <source>
        <dbReference type="EMBL" id="MDJ1158702.1"/>
    </source>
</evidence>
<feature type="active site" description="Proton donor/acceptor" evidence="1">
    <location>
        <position position="140"/>
    </location>
</feature>
<feature type="active site" description="Nucleophile" evidence="1">
    <location>
        <position position="152"/>
    </location>
</feature>
<keyword evidence="1" id="KW-0573">Peptidoglycan synthesis</keyword>
<dbReference type="Pfam" id="PF03734">
    <property type="entry name" value="YkuD"/>
    <property type="match status" value="1"/>
</dbReference>
<keyword evidence="4" id="KW-1185">Reference proteome</keyword>
<keyword evidence="1" id="KW-0961">Cell wall biogenesis/degradation</keyword>
<name>A0ABT7AH47_9HYPH</name>
<keyword evidence="1" id="KW-0133">Cell shape</keyword>
<comment type="caution">
    <text evidence="3">The sequence shown here is derived from an EMBL/GenBank/DDBJ whole genome shotgun (WGS) entry which is preliminary data.</text>
</comment>
<gene>
    <name evidence="3" type="ORF">QNA08_10705</name>
</gene>
<evidence type="ECO:0000313" key="4">
    <source>
        <dbReference type="Proteomes" id="UP001321492"/>
    </source>
</evidence>
<feature type="domain" description="L,D-TPase catalytic" evidence="2">
    <location>
        <begin position="1"/>
        <end position="176"/>
    </location>
</feature>
<accession>A0ABT7AH47</accession>
<comment type="pathway">
    <text evidence="1">Cell wall biogenesis; peptidoglycan biosynthesis.</text>
</comment>
<dbReference type="Proteomes" id="UP001321492">
    <property type="component" value="Unassembled WGS sequence"/>
</dbReference>
<dbReference type="PANTHER" id="PTHR38589">
    <property type="entry name" value="BLR0621 PROTEIN"/>
    <property type="match status" value="1"/>
</dbReference>
<dbReference type="PROSITE" id="PS52029">
    <property type="entry name" value="LD_TPASE"/>
    <property type="match status" value="1"/>
</dbReference>
<organism evidence="3 4">
    <name type="scientific">Chelatococcus albus</name>
    <dbReference type="NCBI Taxonomy" id="3047466"/>
    <lineage>
        <taxon>Bacteria</taxon>
        <taxon>Pseudomonadati</taxon>
        <taxon>Pseudomonadota</taxon>
        <taxon>Alphaproteobacteria</taxon>
        <taxon>Hyphomicrobiales</taxon>
        <taxon>Chelatococcaceae</taxon>
        <taxon>Chelatococcus</taxon>
    </lineage>
</organism>